<dbReference type="Gene3D" id="2.60.120.260">
    <property type="entry name" value="Galactose-binding domain-like"/>
    <property type="match status" value="1"/>
</dbReference>
<dbReference type="Gene3D" id="2.60.40.10">
    <property type="entry name" value="Immunoglobulins"/>
    <property type="match status" value="1"/>
</dbReference>
<evidence type="ECO:0000313" key="2">
    <source>
        <dbReference type="Proteomes" id="UP000283627"/>
    </source>
</evidence>
<evidence type="ECO:0000313" key="1">
    <source>
        <dbReference type="EMBL" id="RON51918.1"/>
    </source>
</evidence>
<comment type="caution">
    <text evidence="1">The sequence shown here is derived from an EMBL/GenBank/DDBJ whole genome shotgun (WGS) entry which is preliminary data.</text>
</comment>
<organism evidence="1 2">
    <name type="scientific">Pseudomonas frederiksbergensis</name>
    <dbReference type="NCBI Taxonomy" id="104087"/>
    <lineage>
        <taxon>Bacteria</taxon>
        <taxon>Pseudomonadati</taxon>
        <taxon>Pseudomonadota</taxon>
        <taxon>Gammaproteobacteria</taxon>
        <taxon>Pseudomonadales</taxon>
        <taxon>Pseudomonadaceae</taxon>
        <taxon>Pseudomonas</taxon>
    </lineage>
</organism>
<dbReference type="Proteomes" id="UP000283627">
    <property type="component" value="Unassembled WGS sequence"/>
</dbReference>
<sequence>MPTTPSADNTVLVLYPPRVPGATSPVVGAHCGVPKRIYDLEPMGARVDVDPYPDQEAGDTVLLNLNGQPGIDSKITQSDSETVTLYIPKRLLLADIVNRLTYTVIRGSGNRDTSQPPLELLYNLIRPGNQDDDPGKDGHSELELLLPDEIKNGVGPDFPVDGVPVCVSYPYCRAHDVIRLNLNGHDVFHTVTDMQATLPGSATPVQVCFNVTRADLEAGGDNAQYKISYTVTDQVGNGPDPDSPWSATHVVDVDLGGRQLVAPDLAEDPDDPSDDPTTIDLNKLGTKDLTVLVHTFAPLWQTNDVIRVTYTATPPTGPVVDQLVQTTVSRVPFTYKLMVDNAKVLPGSLVRARYELVRNNVVIATSRTANARVIGQGAIDLRPPFLVAPATNPIDVLNYENGVTVRVEHLIAEPGDSAQLVEVNPLPGTPAFRVIALNANHRANYTLSPAFLAARQGRIIELKWVLIRGGAPVAESLPLVLTVNRITDGDTRLPTPAIDNKTGLELDVTQLPANAELTVGPWSHVPNEYVWLDYAGIDQSGSPVTLPDLAGAPHTSTGLTRPAPVNWLKGLKDGTTLTVTLKVNFDGVANKATAVGFPVRGYTVKAIEMVDPTITSVKGSLSGLAIPNGGDTFETSVTLTGEATKGQKVQIFVGTTPGGEATANQNTGIWTLNVSGLSVAAHSFTAKALYDSGETSEKWLITVKQTLQSDLTTFEDGTFGGWQRGPATDSRDWSIRLDQGNRRAFNNTFSNNSAGVVLTKTFQNIKIGQRYRFSIGAVRRDLGGRYTPSLSLSTTQGALTQPVTPPTTWILIQGDFTAETNIMEFMIVSHIASGDGNDYEVDNLSIRTI</sequence>
<dbReference type="InterPro" id="IPR013783">
    <property type="entry name" value="Ig-like_fold"/>
</dbReference>
<proteinExistence type="predicted"/>
<dbReference type="RefSeq" id="WP_185076582.1">
    <property type="nucleotide sequence ID" value="NZ_MOBP01000012.1"/>
</dbReference>
<protein>
    <submittedName>
        <fullName evidence="1">Uncharacterized protein</fullName>
    </submittedName>
</protein>
<dbReference type="EMBL" id="MOBP01000012">
    <property type="protein sequence ID" value="RON51918.1"/>
    <property type="molecule type" value="Genomic_DNA"/>
</dbReference>
<dbReference type="AlphaFoldDB" id="A0A423KGL0"/>
<reference evidence="1 2" key="1">
    <citation type="submission" date="2016-10" db="EMBL/GenBank/DDBJ databases">
        <title>Comparative genome analysis of multiple Pseudomonas spp. focuses on biocontrol and plant growth promoting traits.</title>
        <authorList>
            <person name="Tao X.-Y."/>
            <person name="Taylor C.G."/>
        </authorList>
    </citation>
    <scope>NUCLEOTIDE SEQUENCE [LARGE SCALE GENOMIC DNA]</scope>
    <source>
        <strain evidence="1 2">39A2</strain>
    </source>
</reference>
<accession>A0A423KGL0</accession>
<name>A0A423KGL0_9PSED</name>
<gene>
    <name evidence="1" type="ORF">BK665_18850</name>
</gene>